<protein>
    <recommendedName>
        <fullName evidence="11">TonB C-terminal domain-containing protein</fullName>
    </recommendedName>
</protein>
<keyword evidence="4" id="KW-1003">Cell membrane</keyword>
<dbReference type="InterPro" id="IPR051045">
    <property type="entry name" value="TonB-dependent_transducer"/>
</dbReference>
<evidence type="ECO:0000256" key="1">
    <source>
        <dbReference type="ARBA" id="ARBA00004383"/>
    </source>
</evidence>
<evidence type="ECO:0000256" key="4">
    <source>
        <dbReference type="ARBA" id="ARBA00022475"/>
    </source>
</evidence>
<comment type="similarity">
    <text evidence="2">Belongs to the TonB family.</text>
</comment>
<keyword evidence="12" id="KW-0614">Plasmid</keyword>
<evidence type="ECO:0000256" key="6">
    <source>
        <dbReference type="ARBA" id="ARBA00022692"/>
    </source>
</evidence>
<dbReference type="PROSITE" id="PS52015">
    <property type="entry name" value="TONB_CTD"/>
    <property type="match status" value="1"/>
</dbReference>
<accession>A0A221KJS1</accession>
<keyword evidence="5" id="KW-0997">Cell inner membrane</keyword>
<sequence>MLFSLGPHTTSTGSPERWVAGLGVLLAHGAVLALAWQAASGTPQPAARMAAPPPTSTQAVLYVLTPPAPPAPSLTPTPPAPALPERRPERPEPLPLAAVAASAVEAPGVRAETTFARLPTHAGAAAPTPPLPSLEPPSVPGLGAADAAHHAALSPNPPHLPSAPVGARGGETRSPRGLPDNRLPSYPPTAREDGLEGTVGLTVELDERGHVLAVRWARRTGHMVLDQTARDAVKSWRFTPALRDGQAVPGVVTVAIHFRLDSAAPQTQATAVADATTP</sequence>
<dbReference type="GO" id="GO:0031992">
    <property type="term" value="F:energy transducer activity"/>
    <property type="evidence" value="ECO:0007669"/>
    <property type="project" value="TreeGrafter"/>
</dbReference>
<dbReference type="OrthoDB" id="9792439at2"/>
<feature type="compositionally biased region" description="Pro residues" evidence="10">
    <location>
        <begin position="127"/>
        <end position="139"/>
    </location>
</feature>
<geneLocation type="plasmid" evidence="13">
    <name>pvf1</name>
</geneLocation>
<evidence type="ECO:0000256" key="5">
    <source>
        <dbReference type="ARBA" id="ARBA00022519"/>
    </source>
</evidence>
<keyword evidence="8" id="KW-1133">Transmembrane helix</keyword>
<dbReference type="Gene3D" id="3.30.1150.10">
    <property type="match status" value="1"/>
</dbReference>
<evidence type="ECO:0000256" key="3">
    <source>
        <dbReference type="ARBA" id="ARBA00022448"/>
    </source>
</evidence>
<gene>
    <name evidence="12" type="ORF">VITFI_CDS3336</name>
</gene>
<dbReference type="EMBL" id="CP022424">
    <property type="protein sequence ID" value="ASM79113.1"/>
    <property type="molecule type" value="Genomic_DNA"/>
</dbReference>
<dbReference type="GO" id="GO:0055085">
    <property type="term" value="P:transmembrane transport"/>
    <property type="evidence" value="ECO:0007669"/>
    <property type="project" value="InterPro"/>
</dbReference>
<dbReference type="GO" id="GO:0015031">
    <property type="term" value="P:protein transport"/>
    <property type="evidence" value="ECO:0007669"/>
    <property type="project" value="UniProtKB-KW"/>
</dbReference>
<dbReference type="PANTHER" id="PTHR33446:SF2">
    <property type="entry name" value="PROTEIN TONB"/>
    <property type="match status" value="1"/>
</dbReference>
<dbReference type="PANTHER" id="PTHR33446">
    <property type="entry name" value="PROTEIN TONB-RELATED"/>
    <property type="match status" value="1"/>
</dbReference>
<evidence type="ECO:0000259" key="11">
    <source>
        <dbReference type="PROSITE" id="PS52015"/>
    </source>
</evidence>
<feature type="compositionally biased region" description="Pro residues" evidence="10">
    <location>
        <begin position="66"/>
        <end position="82"/>
    </location>
</feature>
<proteinExistence type="inferred from homology"/>
<evidence type="ECO:0000256" key="9">
    <source>
        <dbReference type="ARBA" id="ARBA00023136"/>
    </source>
</evidence>
<dbReference type="Proteomes" id="UP000199729">
    <property type="component" value="Plasmid pVF1"/>
</dbReference>
<feature type="region of interest" description="Disordered" evidence="10">
    <location>
        <begin position="65"/>
        <end position="90"/>
    </location>
</feature>
<dbReference type="SUPFAM" id="SSF74653">
    <property type="entry name" value="TolA/TonB C-terminal domain"/>
    <property type="match status" value="1"/>
</dbReference>
<evidence type="ECO:0000256" key="7">
    <source>
        <dbReference type="ARBA" id="ARBA00022927"/>
    </source>
</evidence>
<feature type="region of interest" description="Disordered" evidence="10">
    <location>
        <begin position="121"/>
        <end position="194"/>
    </location>
</feature>
<evidence type="ECO:0000256" key="10">
    <source>
        <dbReference type="SAM" id="MobiDB-lite"/>
    </source>
</evidence>
<dbReference type="KEGG" id="vff:VITFI_CDS3336"/>
<keyword evidence="6" id="KW-0812">Transmembrane</keyword>
<dbReference type="InterPro" id="IPR006260">
    <property type="entry name" value="TonB/TolA_C"/>
</dbReference>
<dbReference type="GO" id="GO:0098797">
    <property type="term" value="C:plasma membrane protein complex"/>
    <property type="evidence" value="ECO:0007669"/>
    <property type="project" value="TreeGrafter"/>
</dbReference>
<comment type="subcellular location">
    <subcellularLocation>
        <location evidence="1">Cell inner membrane</location>
        <topology evidence="1">Single-pass membrane protein</topology>
        <orientation evidence="1">Periplasmic side</orientation>
    </subcellularLocation>
</comment>
<keyword evidence="3" id="KW-0813">Transport</keyword>
<dbReference type="AlphaFoldDB" id="A0A221KJS1"/>
<dbReference type="RefSeq" id="WP_089418277.1">
    <property type="nucleotide sequence ID" value="NZ_CP022424.1"/>
</dbReference>
<evidence type="ECO:0000256" key="8">
    <source>
        <dbReference type="ARBA" id="ARBA00022989"/>
    </source>
</evidence>
<dbReference type="InterPro" id="IPR037682">
    <property type="entry name" value="TonB_C"/>
</dbReference>
<feature type="compositionally biased region" description="Low complexity" evidence="10">
    <location>
        <begin position="140"/>
        <end position="152"/>
    </location>
</feature>
<keyword evidence="13" id="KW-1185">Reference proteome</keyword>
<evidence type="ECO:0000313" key="13">
    <source>
        <dbReference type="Proteomes" id="UP000199729"/>
    </source>
</evidence>
<keyword evidence="7" id="KW-0653">Protein transport</keyword>
<dbReference type="NCBIfam" id="TIGR01352">
    <property type="entry name" value="tonB_Cterm"/>
    <property type="match status" value="1"/>
</dbReference>
<reference evidence="12 13" key="1">
    <citation type="submission" date="2017-07" db="EMBL/GenBank/DDBJ databases">
        <title>Complete Genome Sequence of the cosmetic ferment Vitreoscilla filiformis (ATCC15551).</title>
        <authorList>
            <person name="Contreras S."/>
            <person name="Sagory-Zalkind P."/>
            <person name="Blanquart H."/>
            <person name="Iltis A."/>
            <person name="Morand S.C."/>
        </authorList>
    </citation>
    <scope>NUCLEOTIDE SEQUENCE [LARGE SCALE GENOMIC DNA]</scope>
    <source>
        <strain evidence="12 13">ATCC 15551</strain>
        <plasmid evidence="13">Plasmid pvf1</plasmid>
    </source>
</reference>
<keyword evidence="9" id="KW-0472">Membrane</keyword>
<evidence type="ECO:0000313" key="12">
    <source>
        <dbReference type="EMBL" id="ASM79113.1"/>
    </source>
</evidence>
<name>A0A221KJS1_VITFI</name>
<dbReference type="Pfam" id="PF03544">
    <property type="entry name" value="TonB_C"/>
    <property type="match status" value="1"/>
</dbReference>
<feature type="domain" description="TonB C-terminal" evidence="11">
    <location>
        <begin position="171"/>
        <end position="267"/>
    </location>
</feature>
<evidence type="ECO:0000256" key="2">
    <source>
        <dbReference type="ARBA" id="ARBA00006555"/>
    </source>
</evidence>
<organism evidence="12 13">
    <name type="scientific">Vitreoscilla filiformis</name>
    <dbReference type="NCBI Taxonomy" id="63"/>
    <lineage>
        <taxon>Bacteria</taxon>
        <taxon>Pseudomonadati</taxon>
        <taxon>Pseudomonadota</taxon>
        <taxon>Betaproteobacteria</taxon>
        <taxon>Neisseriales</taxon>
        <taxon>Neisseriaceae</taxon>
        <taxon>Vitreoscilla</taxon>
    </lineage>
</organism>